<dbReference type="GO" id="GO:0003735">
    <property type="term" value="F:structural constituent of ribosome"/>
    <property type="evidence" value="ECO:0007669"/>
    <property type="project" value="InterPro"/>
</dbReference>
<protein>
    <recommendedName>
        <fullName evidence="2">Small ribosomal subunit protein bS6</fullName>
    </recommendedName>
    <alternativeName>
        <fullName evidence="3">30S ribosomal protein S6</fullName>
    </alternativeName>
</protein>
<dbReference type="GO" id="GO:0006412">
    <property type="term" value="P:translation"/>
    <property type="evidence" value="ECO:0007669"/>
    <property type="project" value="InterPro"/>
</dbReference>
<evidence type="ECO:0000313" key="5">
    <source>
        <dbReference type="Proteomes" id="UP000178429"/>
    </source>
</evidence>
<dbReference type="InterPro" id="IPR014717">
    <property type="entry name" value="Transl_elong_EF1B/ribsomal_bS6"/>
</dbReference>
<dbReference type="CDD" id="cd00473">
    <property type="entry name" value="bS6"/>
    <property type="match status" value="1"/>
</dbReference>
<accession>A0A1F8C3I8</accession>
<dbReference type="Proteomes" id="UP000178429">
    <property type="component" value="Unassembled WGS sequence"/>
</dbReference>
<dbReference type="GO" id="GO:0005840">
    <property type="term" value="C:ribosome"/>
    <property type="evidence" value="ECO:0007669"/>
    <property type="project" value="InterPro"/>
</dbReference>
<dbReference type="EMBL" id="MGHL01000001">
    <property type="protein sequence ID" value="OGM70862.1"/>
    <property type="molecule type" value="Genomic_DNA"/>
</dbReference>
<dbReference type="InterPro" id="IPR000529">
    <property type="entry name" value="Ribosomal_bS6"/>
</dbReference>
<proteinExistence type="inferred from homology"/>
<dbReference type="Pfam" id="PF01250">
    <property type="entry name" value="Ribosomal_S6"/>
    <property type="match status" value="1"/>
</dbReference>
<evidence type="ECO:0000313" key="4">
    <source>
        <dbReference type="EMBL" id="OGM70862.1"/>
    </source>
</evidence>
<gene>
    <name evidence="4" type="ORF">A2975_01135</name>
</gene>
<dbReference type="InterPro" id="IPR020814">
    <property type="entry name" value="Ribosomal_S6_plastid/chlpt"/>
</dbReference>
<comment type="similarity">
    <text evidence="1">Belongs to the bacterial ribosomal protein bS6 family.</text>
</comment>
<evidence type="ECO:0000256" key="3">
    <source>
        <dbReference type="ARBA" id="ARBA00035520"/>
    </source>
</evidence>
<name>A0A1F8C3I8_9BACT</name>
<dbReference type="STRING" id="1802525.A2975_01135"/>
<evidence type="ECO:0000256" key="2">
    <source>
        <dbReference type="ARBA" id="ARBA00035294"/>
    </source>
</evidence>
<comment type="caution">
    <text evidence="4">The sequence shown here is derived from an EMBL/GenBank/DDBJ whole genome shotgun (WGS) entry which is preliminary data.</text>
</comment>
<reference evidence="4 5" key="1">
    <citation type="journal article" date="2016" name="Nat. Commun.">
        <title>Thousands of microbial genomes shed light on interconnected biogeochemical processes in an aquifer system.</title>
        <authorList>
            <person name="Anantharaman K."/>
            <person name="Brown C.T."/>
            <person name="Hug L.A."/>
            <person name="Sharon I."/>
            <person name="Castelle C.J."/>
            <person name="Probst A.J."/>
            <person name="Thomas B.C."/>
            <person name="Singh A."/>
            <person name="Wilkins M.J."/>
            <person name="Karaoz U."/>
            <person name="Brodie E.L."/>
            <person name="Williams K.H."/>
            <person name="Hubbard S.S."/>
            <person name="Banfield J.F."/>
        </authorList>
    </citation>
    <scope>NUCLEOTIDE SEQUENCE [LARGE SCALE GENOMIC DNA]</scope>
</reference>
<dbReference type="InterPro" id="IPR035980">
    <property type="entry name" value="Ribosomal_bS6_sf"/>
</dbReference>
<dbReference type="Gene3D" id="3.30.70.60">
    <property type="match status" value="1"/>
</dbReference>
<evidence type="ECO:0000256" key="1">
    <source>
        <dbReference type="ARBA" id="ARBA00009512"/>
    </source>
</evidence>
<sequence length="85" mass="9750">MRKYELAVVLDSEASAAKKKAVVETVEKLVGTFKGKLDKLEEWKKRESGIHLFFPLELEPDAAKHLDAKLRLEKNILKYLLIRNG</sequence>
<dbReference type="AlphaFoldDB" id="A0A1F8C3I8"/>
<organism evidence="4 5">
    <name type="scientific">Candidatus Woesebacteria bacterium RIFCSPLOWO2_01_FULL_44_14</name>
    <dbReference type="NCBI Taxonomy" id="1802525"/>
    <lineage>
        <taxon>Bacteria</taxon>
        <taxon>Candidatus Woeseibacteriota</taxon>
    </lineage>
</organism>
<dbReference type="GO" id="GO:0019843">
    <property type="term" value="F:rRNA binding"/>
    <property type="evidence" value="ECO:0007669"/>
    <property type="project" value="InterPro"/>
</dbReference>
<dbReference type="SUPFAM" id="SSF54995">
    <property type="entry name" value="Ribosomal protein S6"/>
    <property type="match status" value="1"/>
</dbReference>